<keyword evidence="1" id="KW-0812">Transmembrane</keyword>
<organism evidence="3 4">
    <name type="scientific">Heterobasidion irregulare (strain TC 32-1)</name>
    <dbReference type="NCBI Taxonomy" id="747525"/>
    <lineage>
        <taxon>Eukaryota</taxon>
        <taxon>Fungi</taxon>
        <taxon>Dikarya</taxon>
        <taxon>Basidiomycota</taxon>
        <taxon>Agaricomycotina</taxon>
        <taxon>Agaricomycetes</taxon>
        <taxon>Russulales</taxon>
        <taxon>Bondarzewiaceae</taxon>
        <taxon>Heterobasidion</taxon>
        <taxon>Heterobasidion annosum species complex</taxon>
    </lineage>
</organism>
<dbReference type="STRING" id="747525.W4K6W5"/>
<evidence type="ECO:0000313" key="3">
    <source>
        <dbReference type="EMBL" id="ETW80776.1"/>
    </source>
</evidence>
<name>W4K6W5_HETIT</name>
<protein>
    <recommendedName>
        <fullName evidence="2">Reverse transcriptase Ty1/copia-type domain-containing protein</fullName>
    </recommendedName>
</protein>
<proteinExistence type="predicted"/>
<keyword evidence="1" id="KW-1133">Transmembrane helix</keyword>
<dbReference type="Pfam" id="PF07727">
    <property type="entry name" value="RVT_2"/>
    <property type="match status" value="1"/>
</dbReference>
<gene>
    <name evidence="3" type="ORF">HETIRDRAFT_319908</name>
</gene>
<feature type="transmembrane region" description="Helical" evidence="1">
    <location>
        <begin position="42"/>
        <end position="60"/>
    </location>
</feature>
<sequence>KRIGSKWVLRVNQGLSGKIEKHKAHLVVKGFMQVNRIDYNKIFVSTIKFTILYTILVLAAEMDPEVYQLDMKMAYPNRVPNKEIFIDLPESFKSRNKIV</sequence>
<evidence type="ECO:0000313" key="4">
    <source>
        <dbReference type="Proteomes" id="UP000030671"/>
    </source>
</evidence>
<dbReference type="OrthoDB" id="3261476at2759"/>
<keyword evidence="4" id="KW-1185">Reference proteome</keyword>
<dbReference type="InterPro" id="IPR013103">
    <property type="entry name" value="RVT_2"/>
</dbReference>
<dbReference type="EMBL" id="KI925459">
    <property type="protein sequence ID" value="ETW80776.1"/>
    <property type="molecule type" value="Genomic_DNA"/>
</dbReference>
<feature type="non-terminal residue" evidence="3">
    <location>
        <position position="1"/>
    </location>
</feature>
<dbReference type="GeneID" id="20670634"/>
<dbReference type="AlphaFoldDB" id="W4K6W5"/>
<reference evidence="3 4" key="1">
    <citation type="journal article" date="2012" name="New Phytol.">
        <title>Insight into trade-off between wood decay and parasitism from the genome of a fungal forest pathogen.</title>
        <authorList>
            <person name="Olson A."/>
            <person name="Aerts A."/>
            <person name="Asiegbu F."/>
            <person name="Belbahri L."/>
            <person name="Bouzid O."/>
            <person name="Broberg A."/>
            <person name="Canback B."/>
            <person name="Coutinho P.M."/>
            <person name="Cullen D."/>
            <person name="Dalman K."/>
            <person name="Deflorio G."/>
            <person name="van Diepen L.T."/>
            <person name="Dunand C."/>
            <person name="Duplessis S."/>
            <person name="Durling M."/>
            <person name="Gonthier P."/>
            <person name="Grimwood J."/>
            <person name="Fossdal C.G."/>
            <person name="Hansson D."/>
            <person name="Henrissat B."/>
            <person name="Hietala A."/>
            <person name="Himmelstrand K."/>
            <person name="Hoffmeister D."/>
            <person name="Hogberg N."/>
            <person name="James T.Y."/>
            <person name="Karlsson M."/>
            <person name="Kohler A."/>
            <person name="Kues U."/>
            <person name="Lee Y.H."/>
            <person name="Lin Y.C."/>
            <person name="Lind M."/>
            <person name="Lindquist E."/>
            <person name="Lombard V."/>
            <person name="Lucas S."/>
            <person name="Lunden K."/>
            <person name="Morin E."/>
            <person name="Murat C."/>
            <person name="Park J."/>
            <person name="Raffaello T."/>
            <person name="Rouze P."/>
            <person name="Salamov A."/>
            <person name="Schmutz J."/>
            <person name="Solheim H."/>
            <person name="Stahlberg J."/>
            <person name="Velez H."/>
            <person name="de Vries R.P."/>
            <person name="Wiebenga A."/>
            <person name="Woodward S."/>
            <person name="Yakovlev I."/>
            <person name="Garbelotto M."/>
            <person name="Martin F."/>
            <person name="Grigoriev I.V."/>
            <person name="Stenlid J."/>
        </authorList>
    </citation>
    <scope>NUCLEOTIDE SEQUENCE [LARGE SCALE GENOMIC DNA]</scope>
    <source>
        <strain evidence="3 4">TC 32-1</strain>
    </source>
</reference>
<dbReference type="eggNOG" id="KOG0017">
    <property type="taxonomic scope" value="Eukaryota"/>
</dbReference>
<feature type="domain" description="Reverse transcriptase Ty1/copia-type" evidence="2">
    <location>
        <begin position="1"/>
        <end position="96"/>
    </location>
</feature>
<accession>W4K6W5</accession>
<dbReference type="InParanoid" id="W4K6W5"/>
<dbReference type="Proteomes" id="UP000030671">
    <property type="component" value="Unassembled WGS sequence"/>
</dbReference>
<dbReference type="HOGENOM" id="CLU_001650_17_2_1"/>
<keyword evidence="1" id="KW-0472">Membrane</keyword>
<evidence type="ECO:0000259" key="2">
    <source>
        <dbReference type="Pfam" id="PF07727"/>
    </source>
</evidence>
<dbReference type="RefSeq" id="XP_009547482.1">
    <property type="nucleotide sequence ID" value="XM_009549187.1"/>
</dbReference>
<dbReference type="KEGG" id="hir:HETIRDRAFT_319908"/>
<evidence type="ECO:0000256" key="1">
    <source>
        <dbReference type="SAM" id="Phobius"/>
    </source>
</evidence>